<gene>
    <name evidence="1" type="ORF">Patl1_27103</name>
</gene>
<dbReference type="EMBL" id="CM047903">
    <property type="protein sequence ID" value="KAJ0093024.1"/>
    <property type="molecule type" value="Genomic_DNA"/>
</dbReference>
<keyword evidence="2" id="KW-1185">Reference proteome</keyword>
<evidence type="ECO:0000313" key="2">
    <source>
        <dbReference type="Proteomes" id="UP001164250"/>
    </source>
</evidence>
<proteinExistence type="predicted"/>
<comment type="caution">
    <text evidence="1">The sequence shown here is derived from an EMBL/GenBank/DDBJ whole genome shotgun (WGS) entry which is preliminary data.</text>
</comment>
<name>A0ACC1B267_9ROSI</name>
<protein>
    <submittedName>
        <fullName evidence="1">Uncharacterized protein</fullName>
    </submittedName>
</protein>
<evidence type="ECO:0000313" key="1">
    <source>
        <dbReference type="EMBL" id="KAJ0093024.1"/>
    </source>
</evidence>
<dbReference type="Proteomes" id="UP001164250">
    <property type="component" value="Chromosome 7"/>
</dbReference>
<sequence>MHLCQLLQTRKNEALSISHYMRWRKEIVEGSNFIRAHLATVSIKNNCPYTIWPATLANSNRPQLSETGFELASGGTKTLDIPAQWAGRFWARTGCSGSFTCATADCGSGQVQCNGKSGATPASLVEITFQADDGQDYYNLSLVDGFNLPVSVAPQGGSGTRCTQATCSNNVNAACPENLRLIGSDGNVIGCKNTLDNATFFKSQCPEAYSYPQDDQVVRACTAGANYAITFCP</sequence>
<organism evidence="1 2">
    <name type="scientific">Pistacia atlantica</name>
    <dbReference type="NCBI Taxonomy" id="434234"/>
    <lineage>
        <taxon>Eukaryota</taxon>
        <taxon>Viridiplantae</taxon>
        <taxon>Streptophyta</taxon>
        <taxon>Embryophyta</taxon>
        <taxon>Tracheophyta</taxon>
        <taxon>Spermatophyta</taxon>
        <taxon>Magnoliopsida</taxon>
        <taxon>eudicotyledons</taxon>
        <taxon>Gunneridae</taxon>
        <taxon>Pentapetalae</taxon>
        <taxon>rosids</taxon>
        <taxon>malvids</taxon>
        <taxon>Sapindales</taxon>
        <taxon>Anacardiaceae</taxon>
        <taxon>Pistacia</taxon>
    </lineage>
</organism>
<accession>A0ACC1B267</accession>
<reference evidence="2" key="1">
    <citation type="journal article" date="2023" name="G3 (Bethesda)">
        <title>Genome assembly and association tests identify interacting loci associated with vigor, precocity, and sex in interspecific pistachio rootstocks.</title>
        <authorList>
            <person name="Palmer W."/>
            <person name="Jacygrad E."/>
            <person name="Sagayaradj S."/>
            <person name="Cavanaugh K."/>
            <person name="Han R."/>
            <person name="Bertier L."/>
            <person name="Beede B."/>
            <person name="Kafkas S."/>
            <person name="Golino D."/>
            <person name="Preece J."/>
            <person name="Michelmore R."/>
        </authorList>
    </citation>
    <scope>NUCLEOTIDE SEQUENCE [LARGE SCALE GENOMIC DNA]</scope>
</reference>